<accession>A0A396IJN6</accession>
<evidence type="ECO:0000313" key="6">
    <source>
        <dbReference type="EMBL" id="RHN65038.1"/>
    </source>
</evidence>
<evidence type="ECO:0000256" key="5">
    <source>
        <dbReference type="PROSITE-ProRule" id="PRU00259"/>
    </source>
</evidence>
<feature type="repeat" description="ARM" evidence="5">
    <location>
        <begin position="39"/>
        <end position="82"/>
    </location>
</feature>
<reference evidence="6" key="1">
    <citation type="journal article" date="2018" name="Nat. Plants">
        <title>Whole-genome landscape of Medicago truncatula symbiotic genes.</title>
        <authorList>
            <person name="Pecrix Y."/>
            <person name="Gamas P."/>
            <person name="Carrere S."/>
        </authorList>
    </citation>
    <scope>NUCLEOTIDE SEQUENCE</scope>
    <source>
        <tissue evidence="6">Leaves</tissue>
    </source>
</reference>
<organism evidence="6">
    <name type="scientific">Medicago truncatula</name>
    <name type="common">Barrel medic</name>
    <name type="synonym">Medicago tribuloides</name>
    <dbReference type="NCBI Taxonomy" id="3880"/>
    <lineage>
        <taxon>Eukaryota</taxon>
        <taxon>Viridiplantae</taxon>
        <taxon>Streptophyta</taxon>
        <taxon>Embryophyta</taxon>
        <taxon>Tracheophyta</taxon>
        <taxon>Spermatophyta</taxon>
        <taxon>Magnoliopsida</taxon>
        <taxon>eudicotyledons</taxon>
        <taxon>Gunneridae</taxon>
        <taxon>Pentapetalae</taxon>
        <taxon>rosids</taxon>
        <taxon>fabids</taxon>
        <taxon>Fabales</taxon>
        <taxon>Fabaceae</taxon>
        <taxon>Papilionoideae</taxon>
        <taxon>50 kb inversion clade</taxon>
        <taxon>NPAAA clade</taxon>
        <taxon>Hologalegina</taxon>
        <taxon>IRL clade</taxon>
        <taxon>Trifolieae</taxon>
        <taxon>Medicago</taxon>
    </lineage>
</organism>
<dbReference type="SUPFAM" id="SSF48371">
    <property type="entry name" value="ARM repeat"/>
    <property type="match status" value="1"/>
</dbReference>
<dbReference type="PROSITE" id="PS50176">
    <property type="entry name" value="ARM_REPEAT"/>
    <property type="match status" value="1"/>
</dbReference>
<keyword evidence="4" id="KW-0653">Protein transport</keyword>
<dbReference type="Proteomes" id="UP000265566">
    <property type="component" value="Chromosome 4"/>
</dbReference>
<dbReference type="AlphaFoldDB" id="A0A396IJN6"/>
<dbReference type="SMART" id="SM00185">
    <property type="entry name" value="ARM"/>
    <property type="match status" value="2"/>
</dbReference>
<dbReference type="InterPro" id="IPR016024">
    <property type="entry name" value="ARM-type_fold"/>
</dbReference>
<protein>
    <submittedName>
        <fullName evidence="6">Uncharacterized protein</fullName>
    </submittedName>
</protein>
<dbReference type="InterPro" id="IPR000225">
    <property type="entry name" value="Armadillo"/>
</dbReference>
<comment type="similarity">
    <text evidence="1">Belongs to the importin alpha family.</text>
</comment>
<evidence type="ECO:0000256" key="2">
    <source>
        <dbReference type="ARBA" id="ARBA00022448"/>
    </source>
</evidence>
<dbReference type="EMBL" id="PSQE01000004">
    <property type="protein sequence ID" value="RHN65038.1"/>
    <property type="molecule type" value="Genomic_DNA"/>
</dbReference>
<dbReference type="Gene3D" id="1.25.10.10">
    <property type="entry name" value="Leucine-rich Repeat Variant"/>
    <property type="match status" value="1"/>
</dbReference>
<dbReference type="Pfam" id="PF00514">
    <property type="entry name" value="Arm"/>
    <property type="match status" value="1"/>
</dbReference>
<dbReference type="InterPro" id="IPR011989">
    <property type="entry name" value="ARM-like"/>
</dbReference>
<keyword evidence="2" id="KW-0813">Transport</keyword>
<proteinExistence type="inferred from homology"/>
<evidence type="ECO:0000256" key="4">
    <source>
        <dbReference type="ARBA" id="ARBA00022927"/>
    </source>
</evidence>
<keyword evidence="3" id="KW-0677">Repeat</keyword>
<dbReference type="Gramene" id="rna27931">
    <property type="protein sequence ID" value="RHN65038.1"/>
    <property type="gene ID" value="gene27931"/>
</dbReference>
<name>A0A396IJN6_MEDTR</name>
<evidence type="ECO:0000256" key="3">
    <source>
        <dbReference type="ARBA" id="ARBA00022737"/>
    </source>
</evidence>
<evidence type="ECO:0000256" key="1">
    <source>
        <dbReference type="ARBA" id="ARBA00010394"/>
    </source>
</evidence>
<dbReference type="GO" id="GO:0015031">
    <property type="term" value="P:protein transport"/>
    <property type="evidence" value="ECO:0007669"/>
    <property type="project" value="UniProtKB-KW"/>
</dbReference>
<sequence>MVATVWSDDNNQQLEATTQFRMLLCNYPGPPIDQVIQSGVVSRFVQFLLRDNFPRLQFEAAWALTNIASGTSENIKVVIDHGTIPMFVRLLVHPTKMFRSRLRGHWETLPVSPLGAVILFSVMVP</sequence>
<comment type="caution">
    <text evidence="6">The sequence shown here is derived from an EMBL/GenBank/DDBJ whole genome shotgun (WGS) entry which is preliminary data.</text>
</comment>
<dbReference type="PANTHER" id="PTHR23316">
    <property type="entry name" value="IMPORTIN ALPHA"/>
    <property type="match status" value="1"/>
</dbReference>
<gene>
    <name evidence="6" type="ORF">MtrunA17_Chr4g0075621</name>
</gene>